<feature type="region of interest" description="Disordered" evidence="1">
    <location>
        <begin position="42"/>
        <end position="141"/>
    </location>
</feature>
<name>A0A8J5N741_HOMAM</name>
<gene>
    <name evidence="2" type="ORF">Hamer_G003257</name>
</gene>
<dbReference type="AlphaFoldDB" id="A0A8J5N741"/>
<comment type="caution">
    <text evidence="2">The sequence shown here is derived from an EMBL/GenBank/DDBJ whole genome shotgun (WGS) entry which is preliminary data.</text>
</comment>
<feature type="region of interest" description="Disordered" evidence="1">
    <location>
        <begin position="153"/>
        <end position="180"/>
    </location>
</feature>
<evidence type="ECO:0000256" key="1">
    <source>
        <dbReference type="SAM" id="MobiDB-lite"/>
    </source>
</evidence>
<dbReference type="EMBL" id="JAHLQT010007678">
    <property type="protein sequence ID" value="KAG7174319.1"/>
    <property type="molecule type" value="Genomic_DNA"/>
</dbReference>
<protein>
    <submittedName>
        <fullName evidence="2">Uncharacterized protein</fullName>
    </submittedName>
</protein>
<feature type="compositionally biased region" description="Low complexity" evidence="1">
    <location>
        <begin position="124"/>
        <end position="137"/>
    </location>
</feature>
<feature type="compositionally biased region" description="Low complexity" evidence="1">
    <location>
        <begin position="44"/>
        <end position="57"/>
    </location>
</feature>
<sequence>METGYQGVSKARTLVSGSIDQVKAGERALHALSHAHLHDDYHAHTSLSPTDSPPTSTKNLDATCRTDSGLYSEDSERDDDPKTPDRSSDHISASEDDLWTPRRPSGGDSTKDFKHLIRGGTGDSSSSSSPKSHFSLSPQPDNFTSELMIIEEGDLPQWKGSPSKEGDLTRWRGSSTKNSDLSKWNGASLSDTFISTSSSTAIIEGLERENISNLKLVEMETQLGDVKGEVGGQRDKFNSLSVEHDRVDREEQFTPTVNTLVTMQS</sequence>
<keyword evidence="3" id="KW-1185">Reference proteome</keyword>
<evidence type="ECO:0000313" key="2">
    <source>
        <dbReference type="EMBL" id="KAG7174319.1"/>
    </source>
</evidence>
<organism evidence="2 3">
    <name type="scientific">Homarus americanus</name>
    <name type="common">American lobster</name>
    <dbReference type="NCBI Taxonomy" id="6706"/>
    <lineage>
        <taxon>Eukaryota</taxon>
        <taxon>Metazoa</taxon>
        <taxon>Ecdysozoa</taxon>
        <taxon>Arthropoda</taxon>
        <taxon>Crustacea</taxon>
        <taxon>Multicrustacea</taxon>
        <taxon>Malacostraca</taxon>
        <taxon>Eumalacostraca</taxon>
        <taxon>Eucarida</taxon>
        <taxon>Decapoda</taxon>
        <taxon>Pleocyemata</taxon>
        <taxon>Astacidea</taxon>
        <taxon>Nephropoidea</taxon>
        <taxon>Nephropidae</taxon>
        <taxon>Homarus</taxon>
    </lineage>
</organism>
<proteinExistence type="predicted"/>
<reference evidence="2" key="1">
    <citation type="journal article" date="2021" name="Sci. Adv.">
        <title>The American lobster genome reveals insights on longevity, neural, and immune adaptations.</title>
        <authorList>
            <person name="Polinski J.M."/>
            <person name="Zimin A.V."/>
            <person name="Clark K.F."/>
            <person name="Kohn A.B."/>
            <person name="Sadowski N."/>
            <person name="Timp W."/>
            <person name="Ptitsyn A."/>
            <person name="Khanna P."/>
            <person name="Romanova D.Y."/>
            <person name="Williams P."/>
            <person name="Greenwood S.J."/>
            <person name="Moroz L.L."/>
            <person name="Walt D.R."/>
            <person name="Bodnar A.G."/>
        </authorList>
    </citation>
    <scope>NUCLEOTIDE SEQUENCE</scope>
    <source>
        <strain evidence="2">GMGI-L3</strain>
    </source>
</reference>
<evidence type="ECO:0000313" key="3">
    <source>
        <dbReference type="Proteomes" id="UP000747542"/>
    </source>
</evidence>
<accession>A0A8J5N741</accession>
<dbReference type="Proteomes" id="UP000747542">
    <property type="component" value="Unassembled WGS sequence"/>
</dbReference>
<feature type="compositionally biased region" description="Basic and acidic residues" evidence="1">
    <location>
        <begin position="79"/>
        <end position="93"/>
    </location>
</feature>